<evidence type="ECO:0000313" key="1">
    <source>
        <dbReference type="EMBL" id="KKN68009.1"/>
    </source>
</evidence>
<dbReference type="EMBL" id="LAZR01000460">
    <property type="protein sequence ID" value="KKN68009.1"/>
    <property type="molecule type" value="Genomic_DNA"/>
</dbReference>
<gene>
    <name evidence="1" type="ORF">LCGC14_0455650</name>
</gene>
<dbReference type="AlphaFoldDB" id="A0A0F9SLS9"/>
<organism evidence="1">
    <name type="scientific">marine sediment metagenome</name>
    <dbReference type="NCBI Taxonomy" id="412755"/>
    <lineage>
        <taxon>unclassified sequences</taxon>
        <taxon>metagenomes</taxon>
        <taxon>ecological metagenomes</taxon>
    </lineage>
</organism>
<protein>
    <submittedName>
        <fullName evidence="1">Uncharacterized protein</fullName>
    </submittedName>
</protein>
<proteinExistence type="predicted"/>
<accession>A0A0F9SLS9</accession>
<dbReference type="SUPFAM" id="SSF55486">
    <property type="entry name" value="Metalloproteases ('zincins'), catalytic domain"/>
    <property type="match status" value="1"/>
</dbReference>
<name>A0A0F9SLS9_9ZZZZ</name>
<comment type="caution">
    <text evidence="1">The sequence shown here is derived from an EMBL/GenBank/DDBJ whole genome shotgun (WGS) entry which is preliminary data.</text>
</comment>
<sequence length="251" mass="28051">MTIEKTRADSPLWTTPAAPGPGAFANLEVPDNINEIAKEIAECPKFRAMLERRLAPYRTKVNWESLMRPLGGYGIFAFVLLTLFACERRVEPTFEPDPLDWPHVPLRVAGVDGVGGRSLKAAVDLWVDQVGCELFVLSSEEDADVLVDFDAPPAGTNCAWQCNPRRHAACTCYAPTKQEWRIYYPAPSTIDVDLWVWSHELCHVIGLAHDVGRKMSPCRPDASKGPSDHVMLRVTDADRKAVRRKHCLEES</sequence>
<reference evidence="1" key="1">
    <citation type="journal article" date="2015" name="Nature">
        <title>Complex archaea that bridge the gap between prokaryotes and eukaryotes.</title>
        <authorList>
            <person name="Spang A."/>
            <person name="Saw J.H."/>
            <person name="Jorgensen S.L."/>
            <person name="Zaremba-Niedzwiedzka K."/>
            <person name="Martijn J."/>
            <person name="Lind A.E."/>
            <person name="van Eijk R."/>
            <person name="Schleper C."/>
            <person name="Guy L."/>
            <person name="Ettema T.J."/>
        </authorList>
    </citation>
    <scope>NUCLEOTIDE SEQUENCE</scope>
</reference>